<keyword evidence="4" id="KW-1185">Reference proteome</keyword>
<feature type="compositionally biased region" description="Low complexity" evidence="1">
    <location>
        <begin position="79"/>
        <end position="94"/>
    </location>
</feature>
<organism evidence="3 4">
    <name type="scientific">Mycolicibacterium fallax</name>
    <name type="common">Mycobacterium fallax</name>
    <dbReference type="NCBI Taxonomy" id="1793"/>
    <lineage>
        <taxon>Bacteria</taxon>
        <taxon>Bacillati</taxon>
        <taxon>Actinomycetota</taxon>
        <taxon>Actinomycetes</taxon>
        <taxon>Mycobacteriales</taxon>
        <taxon>Mycobacteriaceae</taxon>
        <taxon>Mycolicibacterium</taxon>
    </lineage>
</organism>
<evidence type="ECO:0000313" key="3">
    <source>
        <dbReference type="EMBL" id="ORV03191.1"/>
    </source>
</evidence>
<keyword evidence="2" id="KW-1133">Transmembrane helix</keyword>
<feature type="transmembrane region" description="Helical" evidence="2">
    <location>
        <begin position="202"/>
        <end position="223"/>
    </location>
</feature>
<evidence type="ECO:0000256" key="1">
    <source>
        <dbReference type="SAM" id="MobiDB-lite"/>
    </source>
</evidence>
<name>A0A1X1RD84_MYCFA</name>
<dbReference type="RefSeq" id="WP_234810551.1">
    <property type="nucleotide sequence ID" value="NZ_AP022603.1"/>
</dbReference>
<proteinExistence type="predicted"/>
<feature type="region of interest" description="Disordered" evidence="1">
    <location>
        <begin position="1"/>
        <end position="94"/>
    </location>
</feature>
<feature type="transmembrane region" description="Helical" evidence="2">
    <location>
        <begin position="261"/>
        <end position="286"/>
    </location>
</feature>
<feature type="region of interest" description="Disordered" evidence="1">
    <location>
        <begin position="114"/>
        <end position="185"/>
    </location>
</feature>
<keyword evidence="2" id="KW-0812">Transmembrane</keyword>
<evidence type="ECO:0000256" key="2">
    <source>
        <dbReference type="SAM" id="Phobius"/>
    </source>
</evidence>
<keyword evidence="2" id="KW-0472">Membrane</keyword>
<gene>
    <name evidence="3" type="ORF">AWC04_11210</name>
</gene>
<feature type="transmembrane region" description="Helical" evidence="2">
    <location>
        <begin position="235"/>
        <end position="254"/>
    </location>
</feature>
<dbReference type="STRING" id="1793.AWC04_11210"/>
<dbReference type="EMBL" id="LQOJ01000039">
    <property type="protein sequence ID" value="ORV03191.1"/>
    <property type="molecule type" value="Genomic_DNA"/>
</dbReference>
<feature type="compositionally biased region" description="Basic and acidic residues" evidence="1">
    <location>
        <begin position="61"/>
        <end position="78"/>
    </location>
</feature>
<protein>
    <submittedName>
        <fullName evidence="3">Uncharacterized protein</fullName>
    </submittedName>
</protein>
<sequence>MPDSPIDTAEELAARRPAKPAVDMDSMPYTEPHPAPIFDTGPHPEPLTGDTAAGKPATKPAAKDSAEDSAKAAAEDPAKGAAQDAAELPADLAEEPAPVVSAWAFSDEQLQWRTPDPVPEAAEPGAVAPAAPGDVEDDGHTENLNILDLDADSLTADPDNPAPEPSAAGPRHAMPGRRGRHPGPAQPMVVPGAYQSVKLWQFGLLLAGVWLVAAAIGVGAYRWWFLAADKIWPDFAVLCYVVVAAVAALLTSLVEQRRPLIAGLAVALMTAPFASGIGAAALYGMYVFKWLTP</sequence>
<comment type="caution">
    <text evidence="3">The sequence shown here is derived from an EMBL/GenBank/DDBJ whole genome shotgun (WGS) entry which is preliminary data.</text>
</comment>
<feature type="compositionally biased region" description="Low complexity" evidence="1">
    <location>
        <begin position="119"/>
        <end position="133"/>
    </location>
</feature>
<dbReference type="Proteomes" id="UP000193484">
    <property type="component" value="Unassembled WGS sequence"/>
</dbReference>
<feature type="compositionally biased region" description="Low complexity" evidence="1">
    <location>
        <begin position="51"/>
        <end position="60"/>
    </location>
</feature>
<reference evidence="3 4" key="1">
    <citation type="submission" date="2016-01" db="EMBL/GenBank/DDBJ databases">
        <title>The new phylogeny of the genus Mycobacterium.</title>
        <authorList>
            <person name="Tarcisio F."/>
            <person name="Conor M."/>
            <person name="Antonella G."/>
            <person name="Elisabetta G."/>
            <person name="Giulia F.S."/>
            <person name="Sara T."/>
            <person name="Anna F."/>
            <person name="Clotilde B."/>
            <person name="Roberto B."/>
            <person name="Veronica D.S."/>
            <person name="Fabio R."/>
            <person name="Monica P."/>
            <person name="Olivier J."/>
            <person name="Enrico T."/>
            <person name="Nicola S."/>
        </authorList>
    </citation>
    <scope>NUCLEOTIDE SEQUENCE [LARGE SCALE GENOMIC DNA]</scope>
    <source>
        <strain evidence="3 4">DSM 44179</strain>
    </source>
</reference>
<evidence type="ECO:0000313" key="4">
    <source>
        <dbReference type="Proteomes" id="UP000193484"/>
    </source>
</evidence>
<dbReference type="AlphaFoldDB" id="A0A1X1RD84"/>
<accession>A0A1X1RD84</accession>